<dbReference type="Proteomes" id="UP001642540">
    <property type="component" value="Unassembled WGS sequence"/>
</dbReference>
<proteinExistence type="predicted"/>
<dbReference type="InterPro" id="IPR036236">
    <property type="entry name" value="Znf_C2H2_sf"/>
</dbReference>
<feature type="region of interest" description="Disordered" evidence="6">
    <location>
        <begin position="230"/>
        <end position="259"/>
    </location>
</feature>
<protein>
    <recommendedName>
        <fullName evidence="7">C2H2-type domain-containing protein</fullName>
    </recommendedName>
</protein>
<dbReference type="PANTHER" id="PTHR24379">
    <property type="entry name" value="KRAB AND ZINC FINGER DOMAIN-CONTAINING"/>
    <property type="match status" value="1"/>
</dbReference>
<dbReference type="PANTHER" id="PTHR24379:SF121">
    <property type="entry name" value="C2H2-TYPE DOMAIN-CONTAINING PROTEIN"/>
    <property type="match status" value="1"/>
</dbReference>
<keyword evidence="2" id="KW-0677">Repeat</keyword>
<gene>
    <name evidence="8" type="ORF">ODALV1_LOCUS31685</name>
</gene>
<keyword evidence="1" id="KW-0479">Metal-binding</keyword>
<evidence type="ECO:0000256" key="2">
    <source>
        <dbReference type="ARBA" id="ARBA00022737"/>
    </source>
</evidence>
<dbReference type="Gene3D" id="3.30.160.60">
    <property type="entry name" value="Classic Zinc Finger"/>
    <property type="match status" value="2"/>
</dbReference>
<keyword evidence="9" id="KW-1185">Reference proteome</keyword>
<evidence type="ECO:0000313" key="9">
    <source>
        <dbReference type="Proteomes" id="UP001642540"/>
    </source>
</evidence>
<dbReference type="EMBL" id="CAXLJM020000196">
    <property type="protein sequence ID" value="CAL8149269.1"/>
    <property type="molecule type" value="Genomic_DNA"/>
</dbReference>
<feature type="domain" description="C2H2-type" evidence="7">
    <location>
        <begin position="336"/>
        <end position="364"/>
    </location>
</feature>
<name>A0ABP1SAD0_9HEXA</name>
<evidence type="ECO:0000256" key="3">
    <source>
        <dbReference type="ARBA" id="ARBA00022771"/>
    </source>
</evidence>
<evidence type="ECO:0000256" key="5">
    <source>
        <dbReference type="PROSITE-ProRule" id="PRU00042"/>
    </source>
</evidence>
<dbReference type="InterPro" id="IPR013087">
    <property type="entry name" value="Znf_C2H2_type"/>
</dbReference>
<comment type="caution">
    <text evidence="8">The sequence shown here is derived from an EMBL/GenBank/DDBJ whole genome shotgun (WGS) entry which is preliminary data.</text>
</comment>
<evidence type="ECO:0000256" key="4">
    <source>
        <dbReference type="ARBA" id="ARBA00022833"/>
    </source>
</evidence>
<dbReference type="SMART" id="SM00355">
    <property type="entry name" value="ZnF_C2H2"/>
    <property type="match status" value="5"/>
</dbReference>
<dbReference type="PROSITE" id="PS50157">
    <property type="entry name" value="ZINC_FINGER_C2H2_2"/>
    <property type="match status" value="1"/>
</dbReference>
<evidence type="ECO:0000256" key="1">
    <source>
        <dbReference type="ARBA" id="ARBA00022723"/>
    </source>
</evidence>
<keyword evidence="3 5" id="KW-0863">Zinc-finger</keyword>
<accession>A0ABP1SAD0</accession>
<evidence type="ECO:0000256" key="6">
    <source>
        <dbReference type="SAM" id="MobiDB-lite"/>
    </source>
</evidence>
<dbReference type="Pfam" id="PF00096">
    <property type="entry name" value="zf-C2H2"/>
    <property type="match status" value="1"/>
</dbReference>
<sequence length="436" mass="49463">MKPSICLVCLKAFDCDDLASEEDGNEKGIPPCGVPLLTRFIKFAENYLDLSSVTTQQLLLSGSDRKEAFCEKCELSVINPICQVYLELLSAQLRLSSELEHLGKLLDDSKVSGSDKLRVLNINALSNQLGIRSLSQLQGFRNSLAKKCVLKRKQALPIVLLTSRDEENDAGAMINELLAHDKMEKACTDPLTREPATVDNSLDLEQAVPTASGRTPIGTVIKIETFHQDSNPELNFENENDEEVNNSPSPRVQTEQELESVPVPVAENAETRINGILYNGHRCPNCSKVLKDEQQYQKHYRYYHIPMSCEACGSKVCNKELLLTHIRRQHKNRGSFRCEVCSTVYNSAFRLRDHMKRIHIKADQRLNCPHCDLTFRLKPIMKQHINAVHKPGKFPCPHCPESNSKVFTTTKYLSTHILQYHPQFRRSLQPRGRRSR</sequence>
<organism evidence="8 9">
    <name type="scientific">Orchesella dallaii</name>
    <dbReference type="NCBI Taxonomy" id="48710"/>
    <lineage>
        <taxon>Eukaryota</taxon>
        <taxon>Metazoa</taxon>
        <taxon>Ecdysozoa</taxon>
        <taxon>Arthropoda</taxon>
        <taxon>Hexapoda</taxon>
        <taxon>Collembola</taxon>
        <taxon>Entomobryomorpha</taxon>
        <taxon>Entomobryoidea</taxon>
        <taxon>Orchesellidae</taxon>
        <taxon>Orchesellinae</taxon>
        <taxon>Orchesella</taxon>
    </lineage>
</organism>
<dbReference type="SUPFAM" id="SSF57667">
    <property type="entry name" value="beta-beta-alpha zinc fingers"/>
    <property type="match status" value="1"/>
</dbReference>
<keyword evidence="4" id="KW-0862">Zinc</keyword>
<evidence type="ECO:0000313" key="8">
    <source>
        <dbReference type="EMBL" id="CAL8149269.1"/>
    </source>
</evidence>
<evidence type="ECO:0000259" key="7">
    <source>
        <dbReference type="PROSITE" id="PS50157"/>
    </source>
</evidence>
<reference evidence="8 9" key="1">
    <citation type="submission" date="2024-08" db="EMBL/GenBank/DDBJ databases">
        <authorList>
            <person name="Cucini C."/>
            <person name="Frati F."/>
        </authorList>
    </citation>
    <scope>NUCLEOTIDE SEQUENCE [LARGE SCALE GENOMIC DNA]</scope>
</reference>
<dbReference type="PROSITE" id="PS00028">
    <property type="entry name" value="ZINC_FINGER_C2H2_1"/>
    <property type="match status" value="4"/>
</dbReference>